<evidence type="ECO:0000259" key="5">
    <source>
        <dbReference type="Pfam" id="PF06441"/>
    </source>
</evidence>
<dbReference type="STRING" id="1348853.LK12_22005"/>
<dbReference type="InterPro" id="IPR029058">
    <property type="entry name" value="AB_hydrolase_fold"/>
</dbReference>
<dbReference type="Gene3D" id="3.40.50.1820">
    <property type="entry name" value="alpha/beta hydrolase"/>
    <property type="match status" value="1"/>
</dbReference>
<dbReference type="PANTHER" id="PTHR21661:SF35">
    <property type="entry name" value="EPOXIDE HYDROLASE"/>
    <property type="match status" value="1"/>
</dbReference>
<dbReference type="PANTHER" id="PTHR21661">
    <property type="entry name" value="EPOXIDE HYDROLASE 1-RELATED"/>
    <property type="match status" value="1"/>
</dbReference>
<reference evidence="6 7" key="1">
    <citation type="submission" date="2014-10" db="EMBL/GenBank/DDBJ databases">
        <title>Genome sequence of Novosphingobium malaysiense MUSC 273(T).</title>
        <authorList>
            <person name="Lee L.-H."/>
        </authorList>
    </citation>
    <scope>NUCLEOTIDE SEQUENCE [LARGE SCALE GENOMIC DNA]</scope>
    <source>
        <strain evidence="6 7">MUSC 273</strain>
    </source>
</reference>
<dbReference type="PRINTS" id="PR00412">
    <property type="entry name" value="EPOXHYDRLASE"/>
</dbReference>
<dbReference type="InterPro" id="IPR010497">
    <property type="entry name" value="Epoxide_hydro_N"/>
</dbReference>
<dbReference type="GO" id="GO:0097176">
    <property type="term" value="P:epoxide metabolic process"/>
    <property type="evidence" value="ECO:0007669"/>
    <property type="project" value="TreeGrafter"/>
</dbReference>
<evidence type="ECO:0000256" key="4">
    <source>
        <dbReference type="PIRSR" id="PIRSR001112-1"/>
    </source>
</evidence>
<keyword evidence="3" id="KW-0378">Hydrolase</keyword>
<comment type="caution">
    <text evidence="6">The sequence shown here is derived from an EMBL/GenBank/DDBJ whole genome shotgun (WGS) entry which is preliminary data.</text>
</comment>
<name>A0A0B1ZJ56_9SPHN</name>
<dbReference type="SUPFAM" id="SSF53474">
    <property type="entry name" value="alpha/beta-Hydrolases"/>
    <property type="match status" value="1"/>
</dbReference>
<keyword evidence="2" id="KW-0058">Aromatic hydrocarbons catabolism</keyword>
<dbReference type="InterPro" id="IPR000639">
    <property type="entry name" value="Epox_hydrolase-like"/>
</dbReference>
<feature type="domain" description="Epoxide hydrolase N-terminal" evidence="5">
    <location>
        <begin position="6"/>
        <end position="110"/>
    </location>
</feature>
<organism evidence="6 7">
    <name type="scientific">Novosphingobium malaysiense</name>
    <dbReference type="NCBI Taxonomy" id="1348853"/>
    <lineage>
        <taxon>Bacteria</taxon>
        <taxon>Pseudomonadati</taxon>
        <taxon>Pseudomonadota</taxon>
        <taxon>Alphaproteobacteria</taxon>
        <taxon>Sphingomonadales</taxon>
        <taxon>Sphingomonadaceae</taxon>
        <taxon>Novosphingobium</taxon>
    </lineage>
</organism>
<dbReference type="InterPro" id="IPR016292">
    <property type="entry name" value="Epoxide_hydrolase"/>
</dbReference>
<evidence type="ECO:0000313" key="7">
    <source>
        <dbReference type="Proteomes" id="UP000031057"/>
    </source>
</evidence>
<dbReference type="EMBL" id="JTDI01000008">
    <property type="protein sequence ID" value="KHK89216.1"/>
    <property type="molecule type" value="Genomic_DNA"/>
</dbReference>
<feature type="active site" description="Nucleophile" evidence="4">
    <location>
        <position position="170"/>
    </location>
</feature>
<dbReference type="OrthoDB" id="27092at2"/>
<dbReference type="GO" id="GO:0004301">
    <property type="term" value="F:epoxide hydrolase activity"/>
    <property type="evidence" value="ECO:0007669"/>
    <property type="project" value="TreeGrafter"/>
</dbReference>
<evidence type="ECO:0000256" key="1">
    <source>
        <dbReference type="ARBA" id="ARBA00010088"/>
    </source>
</evidence>
<evidence type="ECO:0000313" key="6">
    <source>
        <dbReference type="EMBL" id="KHK89216.1"/>
    </source>
</evidence>
<dbReference type="AlphaFoldDB" id="A0A0B1ZJ56"/>
<feature type="active site" description="Proton donor" evidence="4">
    <location>
        <position position="294"/>
    </location>
</feature>
<dbReference type="Proteomes" id="UP000031057">
    <property type="component" value="Unassembled WGS sequence"/>
</dbReference>
<dbReference type="Pfam" id="PF06441">
    <property type="entry name" value="EHN"/>
    <property type="match status" value="1"/>
</dbReference>
<dbReference type="PIRSF" id="PIRSF001112">
    <property type="entry name" value="Epoxide_hydrolase"/>
    <property type="match status" value="1"/>
</dbReference>
<gene>
    <name evidence="6" type="ORF">LK12_22005</name>
</gene>
<dbReference type="RefSeq" id="WP_039289966.1">
    <property type="nucleotide sequence ID" value="NZ_JTDI01000008.1"/>
</dbReference>
<proteinExistence type="inferred from homology"/>
<accession>A0A0B1ZJ56</accession>
<comment type="similarity">
    <text evidence="1">Belongs to the peptidase S33 family.</text>
</comment>
<protein>
    <submittedName>
        <fullName evidence="6">Enterotoxin</fullName>
    </submittedName>
</protein>
<evidence type="ECO:0000256" key="3">
    <source>
        <dbReference type="ARBA" id="ARBA00022801"/>
    </source>
</evidence>
<sequence length="372" mass="41692">MPIAARPFAISVRPAVLDRIAARLADTRIGYAPDGGGWQWGTDRDYLEEFVRYWRDDYDWRHHEGDLNRFPQFLAEIDGVDVHFYHVRGDGRQPLPILLTHGWPGSVVEFLAVIPRLVAAGFDVVVPSLPGFAFSGRPPQPIGPVKVAQMWRTLMTEALGYERFYAQGGDFGSGITRELGITHSDVTAAIHLNFFMGPPPASSDDPELAEYWQAVGALMEEESGYHHQQATRPQTLGLALHDNPVGWASWVLEKFRRWGDTGGEIESRFSKDHLITNLMTYLVTDNVMSSFWMYYGSRKEQHARAVAAGPVPVPTALAHFPAEFYPMPSRRLAEQAFNLARYTVMERGGHFAAMEEPGLFADDVIAFFAGRP</sequence>
<evidence type="ECO:0000256" key="2">
    <source>
        <dbReference type="ARBA" id="ARBA00022797"/>
    </source>
</evidence>
<keyword evidence="7" id="KW-1185">Reference proteome</keyword>
<feature type="active site" description="Proton acceptor" evidence="4">
    <location>
        <position position="350"/>
    </location>
</feature>